<keyword evidence="2" id="KW-1185">Reference proteome</keyword>
<dbReference type="EMBL" id="JACCFK010000001">
    <property type="protein sequence ID" value="NYI88650.1"/>
    <property type="molecule type" value="Genomic_DNA"/>
</dbReference>
<evidence type="ECO:0000313" key="1">
    <source>
        <dbReference type="EMBL" id="NYI88650.1"/>
    </source>
</evidence>
<comment type="caution">
    <text evidence="1">The sequence shown here is derived from an EMBL/GenBank/DDBJ whole genome shotgun (WGS) entry which is preliminary data.</text>
</comment>
<evidence type="ECO:0000313" key="2">
    <source>
        <dbReference type="Proteomes" id="UP000549616"/>
    </source>
</evidence>
<accession>A0A853B0X2</accession>
<dbReference type="Proteomes" id="UP000549616">
    <property type="component" value="Unassembled WGS sequence"/>
</dbReference>
<name>A0A853B0X2_9PSEU</name>
<sequence>MTAPYPASSEIPDSVHDLDRVTRPQRLVDPTPVVVKNTEYGIGAS</sequence>
<protein>
    <submittedName>
        <fullName evidence="1">Uncharacterized protein</fullName>
    </submittedName>
</protein>
<dbReference type="AlphaFoldDB" id="A0A853B0X2"/>
<reference evidence="1 2" key="1">
    <citation type="submission" date="2020-07" db="EMBL/GenBank/DDBJ databases">
        <title>Sequencing the genomes of 1000 actinobacteria strains.</title>
        <authorList>
            <person name="Klenk H.-P."/>
        </authorList>
    </citation>
    <scope>NUCLEOTIDE SEQUENCE [LARGE SCALE GENOMIC DNA]</scope>
    <source>
        <strain evidence="1 2">DSM 104006</strain>
    </source>
</reference>
<gene>
    <name evidence="1" type="ORF">HNR02_001973</name>
</gene>
<organism evidence="1 2">
    <name type="scientific">Amycolatopsis endophytica</name>
    <dbReference type="NCBI Taxonomy" id="860233"/>
    <lineage>
        <taxon>Bacteria</taxon>
        <taxon>Bacillati</taxon>
        <taxon>Actinomycetota</taxon>
        <taxon>Actinomycetes</taxon>
        <taxon>Pseudonocardiales</taxon>
        <taxon>Pseudonocardiaceae</taxon>
        <taxon>Amycolatopsis</taxon>
    </lineage>
</organism>
<dbReference type="RefSeq" id="WP_376772936.1">
    <property type="nucleotide sequence ID" value="NZ_JACCFK010000001.1"/>
</dbReference>
<proteinExistence type="predicted"/>